<feature type="compositionally biased region" description="Polar residues" evidence="1">
    <location>
        <begin position="30"/>
        <end position="52"/>
    </location>
</feature>
<evidence type="ECO:0000256" key="1">
    <source>
        <dbReference type="SAM" id="MobiDB-lite"/>
    </source>
</evidence>
<accession>C3Y2C1</accession>
<sequence>MDNTRSFLLPTKSPGITSVFIKPDDDDGETQGNATKPSPTESGTSDRTTNSMAREIRLLTSTDLNTRRDNGFIKSNPRQRVYPSLPVMSKEVEEEEKEGEEEGDVDEFYYNQKKRVMHILAGAGFGALMSLLIIVCIVCVVRLAASTMPLPKRASDPTAGDLEGVIGLDDVVIMDISSKTTDVKQTASVVSTPATNTTVDEEDGSKTRL</sequence>
<organism>
    <name type="scientific">Branchiostoma floridae</name>
    <name type="common">Florida lancelet</name>
    <name type="synonym">Amphioxus</name>
    <dbReference type="NCBI Taxonomy" id="7739"/>
    <lineage>
        <taxon>Eukaryota</taxon>
        <taxon>Metazoa</taxon>
        <taxon>Chordata</taxon>
        <taxon>Cephalochordata</taxon>
        <taxon>Leptocardii</taxon>
        <taxon>Amphioxiformes</taxon>
        <taxon>Branchiostomatidae</taxon>
        <taxon>Branchiostoma</taxon>
    </lineage>
</organism>
<reference evidence="3" key="1">
    <citation type="journal article" date="2008" name="Nature">
        <title>The amphioxus genome and the evolution of the chordate karyotype.</title>
        <authorList>
            <consortium name="US DOE Joint Genome Institute (JGI-PGF)"/>
            <person name="Putnam N.H."/>
            <person name="Butts T."/>
            <person name="Ferrier D.E.K."/>
            <person name="Furlong R.F."/>
            <person name="Hellsten U."/>
            <person name="Kawashima T."/>
            <person name="Robinson-Rechavi M."/>
            <person name="Shoguchi E."/>
            <person name="Terry A."/>
            <person name="Yu J.-K."/>
            <person name="Benito-Gutierrez E.L."/>
            <person name="Dubchak I."/>
            <person name="Garcia-Fernandez J."/>
            <person name="Gibson-Brown J.J."/>
            <person name="Grigoriev I.V."/>
            <person name="Horton A.C."/>
            <person name="de Jong P.J."/>
            <person name="Jurka J."/>
            <person name="Kapitonov V.V."/>
            <person name="Kohara Y."/>
            <person name="Kuroki Y."/>
            <person name="Lindquist E."/>
            <person name="Lucas S."/>
            <person name="Osoegawa K."/>
            <person name="Pennacchio L.A."/>
            <person name="Salamov A.A."/>
            <person name="Satou Y."/>
            <person name="Sauka-Spengler T."/>
            <person name="Schmutz J."/>
            <person name="Shin-I T."/>
            <person name="Toyoda A."/>
            <person name="Bronner-Fraser M."/>
            <person name="Fujiyama A."/>
            <person name="Holland L.Z."/>
            <person name="Holland P.W.H."/>
            <person name="Satoh N."/>
            <person name="Rokhsar D.S."/>
        </authorList>
    </citation>
    <scope>NUCLEOTIDE SEQUENCE [LARGE SCALE GENOMIC DNA]</scope>
    <source>
        <strain evidence="3">S238N-H82</strain>
        <tissue evidence="3">Testes</tissue>
    </source>
</reference>
<dbReference type="EMBL" id="GG666480">
    <property type="protein sequence ID" value="EEN66011.1"/>
    <property type="molecule type" value="Genomic_DNA"/>
</dbReference>
<protein>
    <submittedName>
        <fullName evidence="3">Uncharacterized protein</fullName>
    </submittedName>
</protein>
<evidence type="ECO:0000256" key="2">
    <source>
        <dbReference type="SAM" id="Phobius"/>
    </source>
</evidence>
<gene>
    <name evidence="3" type="ORF">BRAFLDRAFT_105437</name>
</gene>
<feature type="transmembrane region" description="Helical" evidence="2">
    <location>
        <begin position="119"/>
        <end position="145"/>
    </location>
</feature>
<dbReference type="AlphaFoldDB" id="C3Y2C1"/>
<keyword evidence="2" id="KW-0472">Membrane</keyword>
<keyword evidence="2" id="KW-0812">Transmembrane</keyword>
<proteinExistence type="predicted"/>
<feature type="region of interest" description="Disordered" evidence="1">
    <location>
        <begin position="1"/>
        <end position="54"/>
    </location>
</feature>
<evidence type="ECO:0000313" key="3">
    <source>
        <dbReference type="EMBL" id="EEN66011.1"/>
    </source>
</evidence>
<dbReference type="InParanoid" id="C3Y2C1"/>
<keyword evidence="2" id="KW-1133">Transmembrane helix</keyword>
<name>C3Y2C1_BRAFL</name>